<keyword evidence="6 8" id="KW-0206">Cytoskeleton</keyword>
<comment type="subcellular location">
    <subcellularLocation>
        <location evidence="1 8">Cytoplasm</location>
        <location evidence="1 8">Cytoskeleton</location>
        <location evidence="1 8">Spindle pole</location>
    </subcellularLocation>
    <subcellularLocation>
        <location evidence="8">Cytoplasm</location>
        <location evidence="8">Cytoskeleton</location>
    </subcellularLocation>
    <subcellularLocation>
        <location evidence="8">Cytoplasm</location>
    </subcellularLocation>
    <subcellularLocation>
        <location evidence="8">Cytoplasm</location>
        <location evidence="8">Cytoskeleton</location>
        <location evidence="8">Spindle</location>
    </subcellularLocation>
    <text evidence="8">Localizes within the cytoplasm, partially overlapping with microtubules in interphase and to the mitotic spindle and spindle poles during mitosis.</text>
</comment>
<dbReference type="PROSITE" id="PS50896">
    <property type="entry name" value="LISH"/>
    <property type="match status" value="1"/>
</dbReference>
<dbReference type="GO" id="GO:0000922">
    <property type="term" value="C:spindle pole"/>
    <property type="evidence" value="ECO:0007669"/>
    <property type="project" value="UniProtKB-SubCell"/>
</dbReference>
<dbReference type="GO" id="GO:0008568">
    <property type="term" value="F:microtubule severing ATPase activity"/>
    <property type="evidence" value="ECO:0007669"/>
    <property type="project" value="UniProtKB-EC"/>
</dbReference>
<dbReference type="Proteomes" id="UP001378592">
    <property type="component" value="Unassembled WGS sequence"/>
</dbReference>
<evidence type="ECO:0000256" key="2">
    <source>
        <dbReference type="ARBA" id="ARBA00022490"/>
    </source>
</evidence>
<dbReference type="InterPro" id="IPR050304">
    <property type="entry name" value="MT-severing_AAA_ATPase"/>
</dbReference>
<keyword evidence="4 8" id="KW-0547">Nucleotide-binding</keyword>
<name>A0AAN9VNG9_9ORTH</name>
<evidence type="ECO:0000256" key="4">
    <source>
        <dbReference type="ARBA" id="ARBA00022741"/>
    </source>
</evidence>
<dbReference type="Pfam" id="PF00004">
    <property type="entry name" value="AAA"/>
    <property type="match status" value="1"/>
</dbReference>
<dbReference type="InterPro" id="IPR041569">
    <property type="entry name" value="AAA_lid_3"/>
</dbReference>
<dbReference type="Gene3D" id="3.40.50.300">
    <property type="entry name" value="P-loop containing nucleotide triphosphate hydrolases"/>
    <property type="match status" value="1"/>
</dbReference>
<evidence type="ECO:0000256" key="1">
    <source>
        <dbReference type="ARBA" id="ARBA00004647"/>
    </source>
</evidence>
<feature type="domain" description="AAA+ ATPase" evidence="9">
    <location>
        <begin position="245"/>
        <end position="381"/>
    </location>
</feature>
<evidence type="ECO:0000256" key="7">
    <source>
        <dbReference type="ARBA" id="ARBA00023235"/>
    </source>
</evidence>
<dbReference type="FunFam" id="3.40.50.300:FF:000434">
    <property type="entry name" value="Katanin p60 ATPase-containing subunit A-like 2"/>
    <property type="match status" value="1"/>
</dbReference>
<dbReference type="GO" id="GO:0008017">
    <property type="term" value="F:microtubule binding"/>
    <property type="evidence" value="ECO:0007669"/>
    <property type="project" value="UniProtKB-UniRule"/>
</dbReference>
<comment type="catalytic activity">
    <reaction evidence="8">
        <text>n ATP + n H2O + a microtubule = n ADP + n phosphate + (n+1) alpha/beta tubulin heterodimers.</text>
        <dbReference type="EC" id="5.6.1.1"/>
    </reaction>
</comment>
<keyword evidence="7 8" id="KW-0413">Isomerase</keyword>
<protein>
    <recommendedName>
        <fullName evidence="8">Katanin p60 ATPase-containing subunit A-like 2</fullName>
        <shortName evidence="8">Katanin p60 subunit A-like 2</shortName>
        <ecNumber evidence="8">5.6.1.1</ecNumber>
    </recommendedName>
    <alternativeName>
        <fullName evidence="8">p60 katanin-like 2</fullName>
    </alternativeName>
</protein>
<dbReference type="GO" id="GO:0005524">
    <property type="term" value="F:ATP binding"/>
    <property type="evidence" value="ECO:0007669"/>
    <property type="project" value="UniProtKB-KW"/>
</dbReference>
<evidence type="ECO:0000313" key="10">
    <source>
        <dbReference type="EMBL" id="KAK7866571.1"/>
    </source>
</evidence>
<dbReference type="AlphaFoldDB" id="A0AAN9VNG9"/>
<dbReference type="InterPro" id="IPR003960">
    <property type="entry name" value="ATPase_AAA_CS"/>
</dbReference>
<reference evidence="10 11" key="1">
    <citation type="submission" date="2024-03" db="EMBL/GenBank/DDBJ databases">
        <title>The genome assembly and annotation of the cricket Gryllus longicercus Weissman &amp; Gray.</title>
        <authorList>
            <person name="Szrajer S."/>
            <person name="Gray D."/>
            <person name="Ylla G."/>
        </authorList>
    </citation>
    <scope>NUCLEOTIDE SEQUENCE [LARGE SCALE GENOMIC DNA]</scope>
    <source>
        <strain evidence="10">DAG 2021-001</strain>
        <tissue evidence="10">Whole body minus gut</tissue>
    </source>
</reference>
<keyword evidence="11" id="KW-1185">Reference proteome</keyword>
<dbReference type="Pfam" id="PF17862">
    <property type="entry name" value="AAA_lid_3"/>
    <property type="match status" value="1"/>
</dbReference>
<comment type="function">
    <text evidence="8">Severs microtubules in vitro in an ATP-dependent manner. This activity may promote rapid reorganization of cellular microtubule arrays.</text>
</comment>
<dbReference type="InterPro" id="IPR027497">
    <property type="entry name" value="Katanin_p60_AL2"/>
</dbReference>
<dbReference type="GO" id="GO:0016887">
    <property type="term" value="F:ATP hydrolysis activity"/>
    <property type="evidence" value="ECO:0007669"/>
    <property type="project" value="InterPro"/>
</dbReference>
<feature type="binding site" evidence="8">
    <location>
        <begin position="253"/>
        <end position="260"/>
    </location>
    <ligand>
        <name>ATP</name>
        <dbReference type="ChEBI" id="CHEBI:30616"/>
    </ligand>
</feature>
<dbReference type="InterPro" id="IPR003959">
    <property type="entry name" value="ATPase_AAA_core"/>
</dbReference>
<dbReference type="GO" id="GO:0005737">
    <property type="term" value="C:cytoplasm"/>
    <property type="evidence" value="ECO:0007669"/>
    <property type="project" value="UniProtKB-SubCell"/>
</dbReference>
<keyword evidence="5 8" id="KW-0067">ATP-binding</keyword>
<dbReference type="SUPFAM" id="SSF52540">
    <property type="entry name" value="P-loop containing nucleoside triphosphate hydrolases"/>
    <property type="match status" value="1"/>
</dbReference>
<dbReference type="CDD" id="cd19509">
    <property type="entry name" value="RecA-like_VPS4-like"/>
    <property type="match status" value="1"/>
</dbReference>
<dbReference type="InterPro" id="IPR006594">
    <property type="entry name" value="LisH"/>
</dbReference>
<dbReference type="PANTHER" id="PTHR23074:SF78">
    <property type="entry name" value="KATANIN P60 ATPASE-CONTAINING SUBUNIT A-LIKE 2"/>
    <property type="match status" value="1"/>
</dbReference>
<dbReference type="InterPro" id="IPR003593">
    <property type="entry name" value="AAA+_ATPase"/>
</dbReference>
<dbReference type="PANTHER" id="PTHR23074">
    <property type="entry name" value="AAA DOMAIN-CONTAINING"/>
    <property type="match status" value="1"/>
</dbReference>
<accession>A0AAN9VNG9</accession>
<keyword evidence="2 8" id="KW-0963">Cytoplasm</keyword>
<proteinExistence type="inferred from homology"/>
<evidence type="ECO:0000256" key="5">
    <source>
        <dbReference type="ARBA" id="ARBA00022840"/>
    </source>
</evidence>
<dbReference type="Gene3D" id="1.10.8.60">
    <property type="match status" value="1"/>
</dbReference>
<dbReference type="InterPro" id="IPR027417">
    <property type="entry name" value="P-loop_NTPase"/>
</dbReference>
<sequence length="493" mass="55992">MTFSSIKISHQIREFEEKNAIEKKKHILSLISGYLKDEGLFQTAKCLSIEASVVNSYEVCDNIDLPTILREYESYYYARFQKYPKICKKVEFSVKEKDVNISRKKNGRKITSREATDCIVNNVKDSQGNKNLTYEVKEVKSVHDELSAGLTVQPVNLNNTPKVKTSNECEDFEENGKFLKPLDGINGFCSEWKEFAECISKEICVRNPNVQWNDIIGLQEAKKLLKEAVVYPIKYPELFSGILAPWKGLLLYGPPGTGKTLLAKAVATKCKTTFFNISASSIVSKWRGDSEKLVRVLFELARYHAPSTIFLDEIDAVASHRDGSGEHEGSKRLKAELLIQLDGLLHSNDKVFLLATSNLPWELDTAILRRLEKRILVDLPSPDARKCMFQHYLPPVTLNTPNLECDLNYNHLAQITEGYSGSDIKLVCKETVMEAMRSVFSVLENYDDEASFPKLELKKIITDDVEQALKRTKPSAAHVEIKYKKWQKEFGSV</sequence>
<comment type="similarity">
    <text evidence="8">Belongs to the AAA ATPase family. Katanin p60 subunit A1 subfamily. A-like 2 sub-subfamily.</text>
</comment>
<dbReference type="HAMAP" id="MF_03025">
    <property type="entry name" value="Katanin_p60_AL2"/>
    <property type="match status" value="1"/>
</dbReference>
<evidence type="ECO:0000313" key="11">
    <source>
        <dbReference type="Proteomes" id="UP001378592"/>
    </source>
</evidence>
<dbReference type="PROSITE" id="PS00674">
    <property type="entry name" value="AAA"/>
    <property type="match status" value="1"/>
</dbReference>
<organism evidence="10 11">
    <name type="scientific">Gryllus longicercus</name>
    <dbReference type="NCBI Taxonomy" id="2509291"/>
    <lineage>
        <taxon>Eukaryota</taxon>
        <taxon>Metazoa</taxon>
        <taxon>Ecdysozoa</taxon>
        <taxon>Arthropoda</taxon>
        <taxon>Hexapoda</taxon>
        <taxon>Insecta</taxon>
        <taxon>Pterygota</taxon>
        <taxon>Neoptera</taxon>
        <taxon>Polyneoptera</taxon>
        <taxon>Orthoptera</taxon>
        <taxon>Ensifera</taxon>
        <taxon>Gryllidea</taxon>
        <taxon>Grylloidea</taxon>
        <taxon>Gryllidae</taxon>
        <taxon>Gryllinae</taxon>
        <taxon>Gryllus</taxon>
    </lineage>
</organism>
<evidence type="ECO:0000256" key="8">
    <source>
        <dbReference type="HAMAP-Rule" id="MF_03025"/>
    </source>
</evidence>
<comment type="caution">
    <text evidence="10">The sequence shown here is derived from an EMBL/GenBank/DDBJ whole genome shotgun (WGS) entry which is preliminary data.</text>
</comment>
<dbReference type="GO" id="GO:0005874">
    <property type="term" value="C:microtubule"/>
    <property type="evidence" value="ECO:0007669"/>
    <property type="project" value="UniProtKB-KW"/>
</dbReference>
<dbReference type="EC" id="5.6.1.1" evidence="8"/>
<keyword evidence="3 8" id="KW-0493">Microtubule</keyword>
<evidence type="ECO:0000259" key="9">
    <source>
        <dbReference type="SMART" id="SM00382"/>
    </source>
</evidence>
<dbReference type="GO" id="GO:0051013">
    <property type="term" value="P:microtubule severing"/>
    <property type="evidence" value="ECO:0007669"/>
    <property type="project" value="UniProtKB-UniRule"/>
</dbReference>
<evidence type="ECO:0000256" key="3">
    <source>
        <dbReference type="ARBA" id="ARBA00022701"/>
    </source>
</evidence>
<evidence type="ECO:0000256" key="6">
    <source>
        <dbReference type="ARBA" id="ARBA00023212"/>
    </source>
</evidence>
<gene>
    <name evidence="8" type="primary">KATNAL2</name>
    <name evidence="10" type="ORF">R5R35_010418</name>
</gene>
<dbReference type="SMART" id="SM00382">
    <property type="entry name" value="AAA"/>
    <property type="match status" value="1"/>
</dbReference>
<dbReference type="EMBL" id="JAZDUA010000143">
    <property type="protein sequence ID" value="KAK7866571.1"/>
    <property type="molecule type" value="Genomic_DNA"/>
</dbReference>